<dbReference type="CDD" id="cd06170">
    <property type="entry name" value="LuxR_C_like"/>
    <property type="match status" value="1"/>
</dbReference>
<dbReference type="Pfam" id="PF00072">
    <property type="entry name" value="Response_reg"/>
    <property type="match status" value="1"/>
</dbReference>
<evidence type="ECO:0000256" key="5">
    <source>
        <dbReference type="PROSITE-ProRule" id="PRU00169"/>
    </source>
</evidence>
<dbReference type="CDD" id="cd17535">
    <property type="entry name" value="REC_NarL-like"/>
    <property type="match status" value="1"/>
</dbReference>
<accession>A0A9Q9MIU7</accession>
<dbReference type="EMBL" id="CP073767">
    <property type="protein sequence ID" value="UWZ58299.1"/>
    <property type="molecule type" value="Genomic_DNA"/>
</dbReference>
<dbReference type="InterPro" id="IPR039420">
    <property type="entry name" value="WalR-like"/>
</dbReference>
<feature type="domain" description="HTH luxR-type" evidence="6">
    <location>
        <begin position="151"/>
        <end position="216"/>
    </location>
</feature>
<evidence type="ECO:0000259" key="6">
    <source>
        <dbReference type="PROSITE" id="PS50043"/>
    </source>
</evidence>
<dbReference type="SMART" id="SM00421">
    <property type="entry name" value="HTH_LUXR"/>
    <property type="match status" value="1"/>
</dbReference>
<dbReference type="OrthoDB" id="9808843at2"/>
<dbReference type="PROSITE" id="PS50043">
    <property type="entry name" value="HTH_LUXR_2"/>
    <property type="match status" value="1"/>
</dbReference>
<keyword evidence="2" id="KW-0805">Transcription regulation</keyword>
<dbReference type="PROSITE" id="PS00622">
    <property type="entry name" value="HTH_LUXR_1"/>
    <property type="match status" value="1"/>
</dbReference>
<gene>
    <name evidence="8" type="ORF">Daura_20260</name>
</gene>
<dbReference type="KEGG" id="daur:Daura_20260"/>
<evidence type="ECO:0000313" key="9">
    <source>
        <dbReference type="Proteomes" id="UP001058003"/>
    </source>
</evidence>
<evidence type="ECO:0000256" key="1">
    <source>
        <dbReference type="ARBA" id="ARBA00022553"/>
    </source>
</evidence>
<proteinExistence type="predicted"/>
<dbReference type="Proteomes" id="UP001058003">
    <property type="component" value="Chromosome"/>
</dbReference>
<dbReference type="InterPro" id="IPR016032">
    <property type="entry name" value="Sig_transdc_resp-reg_C-effctor"/>
</dbReference>
<reference evidence="8" key="1">
    <citation type="submission" date="2021-04" db="EMBL/GenBank/DDBJ databases">
        <title>Dactylosporangium aurantiacum NRRL B-8018 full assembly.</title>
        <authorList>
            <person name="Hartkoorn R.C."/>
            <person name="Beaudoing E."/>
            <person name="Hot D."/>
        </authorList>
    </citation>
    <scope>NUCLEOTIDE SEQUENCE</scope>
    <source>
        <strain evidence="8">NRRL B-8018</strain>
    </source>
</reference>
<dbReference type="PRINTS" id="PR00038">
    <property type="entry name" value="HTHLUXR"/>
</dbReference>
<dbReference type="SMART" id="SM00448">
    <property type="entry name" value="REC"/>
    <property type="match status" value="1"/>
</dbReference>
<dbReference type="AlphaFoldDB" id="A0A9Q9MIU7"/>
<name>A0A9Q9MIU7_9ACTN</name>
<dbReference type="RefSeq" id="WP_033361710.1">
    <property type="nucleotide sequence ID" value="NZ_CP073767.1"/>
</dbReference>
<dbReference type="GO" id="GO:0003677">
    <property type="term" value="F:DNA binding"/>
    <property type="evidence" value="ECO:0007669"/>
    <property type="project" value="UniProtKB-KW"/>
</dbReference>
<feature type="modified residue" description="4-aspartylphosphate" evidence="5">
    <location>
        <position position="58"/>
    </location>
</feature>
<evidence type="ECO:0000313" key="8">
    <source>
        <dbReference type="EMBL" id="UWZ58299.1"/>
    </source>
</evidence>
<dbReference type="InterPro" id="IPR001789">
    <property type="entry name" value="Sig_transdc_resp-reg_receiver"/>
</dbReference>
<feature type="domain" description="Response regulatory" evidence="7">
    <location>
        <begin position="7"/>
        <end position="125"/>
    </location>
</feature>
<keyword evidence="9" id="KW-1185">Reference proteome</keyword>
<dbReference type="SUPFAM" id="SSF46894">
    <property type="entry name" value="C-terminal effector domain of the bipartite response regulators"/>
    <property type="match status" value="1"/>
</dbReference>
<dbReference type="InterPro" id="IPR011006">
    <property type="entry name" value="CheY-like_superfamily"/>
</dbReference>
<keyword evidence="1 5" id="KW-0597">Phosphoprotein</keyword>
<dbReference type="InterPro" id="IPR000792">
    <property type="entry name" value="Tscrpt_reg_LuxR_C"/>
</dbReference>
<evidence type="ECO:0000256" key="4">
    <source>
        <dbReference type="ARBA" id="ARBA00023163"/>
    </source>
</evidence>
<dbReference type="PROSITE" id="PS50110">
    <property type="entry name" value="RESPONSE_REGULATORY"/>
    <property type="match status" value="1"/>
</dbReference>
<dbReference type="PANTHER" id="PTHR43214">
    <property type="entry name" value="TWO-COMPONENT RESPONSE REGULATOR"/>
    <property type="match status" value="1"/>
</dbReference>
<dbReference type="GO" id="GO:0000160">
    <property type="term" value="P:phosphorelay signal transduction system"/>
    <property type="evidence" value="ECO:0007669"/>
    <property type="project" value="InterPro"/>
</dbReference>
<organism evidence="8 9">
    <name type="scientific">Dactylosporangium aurantiacum</name>
    <dbReference type="NCBI Taxonomy" id="35754"/>
    <lineage>
        <taxon>Bacteria</taxon>
        <taxon>Bacillati</taxon>
        <taxon>Actinomycetota</taxon>
        <taxon>Actinomycetes</taxon>
        <taxon>Micromonosporales</taxon>
        <taxon>Micromonosporaceae</taxon>
        <taxon>Dactylosporangium</taxon>
    </lineage>
</organism>
<evidence type="ECO:0000256" key="2">
    <source>
        <dbReference type="ARBA" id="ARBA00023015"/>
    </source>
</evidence>
<evidence type="ECO:0000256" key="3">
    <source>
        <dbReference type="ARBA" id="ARBA00023125"/>
    </source>
</evidence>
<dbReference type="Gene3D" id="3.40.50.2300">
    <property type="match status" value="1"/>
</dbReference>
<dbReference type="SUPFAM" id="SSF52172">
    <property type="entry name" value="CheY-like"/>
    <property type="match status" value="1"/>
</dbReference>
<evidence type="ECO:0000259" key="7">
    <source>
        <dbReference type="PROSITE" id="PS50110"/>
    </source>
</evidence>
<sequence length="222" mass="23743">MADRRIRVLVADDQRDVRGAFRLIVDAQPDMVTVAEAADGRSALEATRRLKPDVALLDIRMPHADGLAVTRALTSDPATADVRVIVVTTFDHDEYVAEALALGACGFLLKRSGPTLLVEAIRAAAHGDLLVSPQVTVRLLSRLGATRRPVTHPGTGILSGREIEIVRHVAQGRTNAEIAGELFISPGTVKTHLANIGGKLGRHNRVGIAAWAWEQGIVRPSG</sequence>
<protein>
    <submittedName>
        <fullName evidence="8">Response regulator transcription factor</fullName>
    </submittedName>
</protein>
<dbReference type="InterPro" id="IPR058245">
    <property type="entry name" value="NreC/VraR/RcsB-like_REC"/>
</dbReference>
<keyword evidence="3" id="KW-0238">DNA-binding</keyword>
<keyword evidence="4" id="KW-0804">Transcription</keyword>
<dbReference type="PANTHER" id="PTHR43214:SF24">
    <property type="entry name" value="TRANSCRIPTIONAL REGULATORY PROTEIN NARL-RELATED"/>
    <property type="match status" value="1"/>
</dbReference>
<dbReference type="GO" id="GO:0006355">
    <property type="term" value="P:regulation of DNA-templated transcription"/>
    <property type="evidence" value="ECO:0007669"/>
    <property type="project" value="InterPro"/>
</dbReference>
<dbReference type="Pfam" id="PF00196">
    <property type="entry name" value="GerE"/>
    <property type="match status" value="1"/>
</dbReference>